<dbReference type="SUPFAM" id="SSF55447">
    <property type="entry name" value="CO dehydrogenase flavoprotein C-terminal domain-like"/>
    <property type="match status" value="1"/>
</dbReference>
<reference evidence="5 6" key="1">
    <citation type="submission" date="2016-11" db="EMBL/GenBank/DDBJ databases">
        <authorList>
            <person name="Jaros S."/>
            <person name="Januszkiewicz K."/>
            <person name="Wedrychowicz H."/>
        </authorList>
    </citation>
    <scope>NUCLEOTIDE SEQUENCE [LARGE SCALE GENOMIC DNA]</scope>
    <source>
        <strain evidence="5 6">GAS138</strain>
    </source>
</reference>
<dbReference type="GO" id="GO:0016491">
    <property type="term" value="F:oxidoreductase activity"/>
    <property type="evidence" value="ECO:0007669"/>
    <property type="project" value="UniProtKB-KW"/>
</dbReference>
<gene>
    <name evidence="5" type="ORF">SAMN05443248_6368</name>
</gene>
<sequence length="270" mass="29440">MKPAAFDYIRAEHLDEALDVLRQEGGDARIIAGGQSLMAMLNMRLAKPRTLIDIMRLPELTRIESKGGTVTIGAGVRQATLLDWPELGRSLQLVALALPWIGHAQTRSRGTVCGSVAHADPSAEMPLVLQALGGEVHLRSAKRRRRVTAKDFFAGMMATTRGDDELIEAVSFPAVRTRCAFREVARRHGDFAIVACAAVETADGVRLAVGGVADMPAARDFPRLEGSALDDALNGFAYELDARDDVHATARYRRDLVRMIGRELTQEVLQ</sequence>
<dbReference type="Gene3D" id="3.30.390.50">
    <property type="entry name" value="CO dehydrogenase flavoprotein, C-terminal domain"/>
    <property type="match status" value="1"/>
</dbReference>
<evidence type="ECO:0000256" key="3">
    <source>
        <dbReference type="ARBA" id="ARBA00023002"/>
    </source>
</evidence>
<dbReference type="Gene3D" id="3.30.465.10">
    <property type="match status" value="1"/>
</dbReference>
<dbReference type="Gene3D" id="3.30.43.10">
    <property type="entry name" value="Uridine Diphospho-n-acetylenolpyruvylglucosamine Reductase, domain 2"/>
    <property type="match status" value="1"/>
</dbReference>
<dbReference type="InterPro" id="IPR005107">
    <property type="entry name" value="CO_DH_flav_C"/>
</dbReference>
<organism evidence="5 6">
    <name type="scientific">Bradyrhizobium erythrophlei</name>
    <dbReference type="NCBI Taxonomy" id="1437360"/>
    <lineage>
        <taxon>Bacteria</taxon>
        <taxon>Pseudomonadati</taxon>
        <taxon>Pseudomonadota</taxon>
        <taxon>Alphaproteobacteria</taxon>
        <taxon>Hyphomicrobiales</taxon>
        <taxon>Nitrobacteraceae</taxon>
        <taxon>Bradyrhizobium</taxon>
    </lineage>
</organism>
<evidence type="ECO:0000256" key="2">
    <source>
        <dbReference type="ARBA" id="ARBA00022827"/>
    </source>
</evidence>
<name>A0A1M5W5P7_9BRAD</name>
<proteinExistence type="predicted"/>
<keyword evidence="2" id="KW-0274">FAD</keyword>
<evidence type="ECO:0000259" key="4">
    <source>
        <dbReference type="PROSITE" id="PS51387"/>
    </source>
</evidence>
<dbReference type="PANTHER" id="PTHR42659:SF2">
    <property type="entry name" value="XANTHINE DEHYDROGENASE SUBUNIT C-RELATED"/>
    <property type="match status" value="1"/>
</dbReference>
<dbReference type="PANTHER" id="PTHR42659">
    <property type="entry name" value="XANTHINE DEHYDROGENASE SUBUNIT C-RELATED"/>
    <property type="match status" value="1"/>
</dbReference>
<dbReference type="EMBL" id="LT670817">
    <property type="protein sequence ID" value="SHH82790.1"/>
    <property type="molecule type" value="Genomic_DNA"/>
</dbReference>
<dbReference type="InterPro" id="IPR016167">
    <property type="entry name" value="FAD-bd_PCMH_sub1"/>
</dbReference>
<dbReference type="InterPro" id="IPR036318">
    <property type="entry name" value="FAD-bd_PCMH-like_sf"/>
</dbReference>
<dbReference type="InterPro" id="IPR016166">
    <property type="entry name" value="FAD-bd_PCMH"/>
</dbReference>
<dbReference type="Pfam" id="PF00941">
    <property type="entry name" value="FAD_binding_5"/>
    <property type="match status" value="1"/>
</dbReference>
<dbReference type="RefSeq" id="WP_079604780.1">
    <property type="nucleotide sequence ID" value="NZ_LT670817.1"/>
</dbReference>
<dbReference type="InterPro" id="IPR051312">
    <property type="entry name" value="Diverse_Substr_Oxidored"/>
</dbReference>
<evidence type="ECO:0000313" key="5">
    <source>
        <dbReference type="EMBL" id="SHH82790.1"/>
    </source>
</evidence>
<dbReference type="Proteomes" id="UP000189796">
    <property type="component" value="Chromosome I"/>
</dbReference>
<dbReference type="InterPro" id="IPR016169">
    <property type="entry name" value="FAD-bd_PCMH_sub2"/>
</dbReference>
<keyword evidence="3" id="KW-0560">Oxidoreductase</keyword>
<dbReference type="GO" id="GO:0071949">
    <property type="term" value="F:FAD binding"/>
    <property type="evidence" value="ECO:0007669"/>
    <property type="project" value="InterPro"/>
</dbReference>
<evidence type="ECO:0000313" key="6">
    <source>
        <dbReference type="Proteomes" id="UP000189796"/>
    </source>
</evidence>
<dbReference type="Pfam" id="PF03450">
    <property type="entry name" value="CO_deh_flav_C"/>
    <property type="match status" value="1"/>
</dbReference>
<accession>A0A1M5W5P7</accession>
<dbReference type="AlphaFoldDB" id="A0A1M5W5P7"/>
<dbReference type="InterPro" id="IPR002346">
    <property type="entry name" value="Mopterin_DH_FAD-bd"/>
</dbReference>
<feature type="domain" description="FAD-binding PCMH-type" evidence="4">
    <location>
        <begin position="1"/>
        <end position="177"/>
    </location>
</feature>
<dbReference type="InterPro" id="IPR036683">
    <property type="entry name" value="CO_DH_flav_C_dom_sf"/>
</dbReference>
<dbReference type="PROSITE" id="PS51387">
    <property type="entry name" value="FAD_PCMH"/>
    <property type="match status" value="1"/>
</dbReference>
<dbReference type="SMART" id="SM01092">
    <property type="entry name" value="CO_deh_flav_C"/>
    <property type="match status" value="1"/>
</dbReference>
<dbReference type="SUPFAM" id="SSF56176">
    <property type="entry name" value="FAD-binding/transporter-associated domain-like"/>
    <property type="match status" value="1"/>
</dbReference>
<dbReference type="OrthoDB" id="9793944at2"/>
<keyword evidence="1" id="KW-0285">Flavoprotein</keyword>
<protein>
    <submittedName>
        <fullName evidence="5">2-furoyl-CoA dehydrogenase FAD binding subunit</fullName>
    </submittedName>
</protein>
<evidence type="ECO:0000256" key="1">
    <source>
        <dbReference type="ARBA" id="ARBA00022630"/>
    </source>
</evidence>